<evidence type="ECO:0000313" key="2">
    <source>
        <dbReference type="EMBL" id="MFD1722799.1"/>
    </source>
</evidence>
<dbReference type="Proteomes" id="UP001597347">
    <property type="component" value="Unassembled WGS sequence"/>
</dbReference>
<comment type="caution">
    <text evidence="2">The sequence shown here is derived from an EMBL/GenBank/DDBJ whole genome shotgun (WGS) entry which is preliminary data.</text>
</comment>
<reference evidence="3" key="1">
    <citation type="journal article" date="2019" name="Int. J. Syst. Evol. Microbiol.">
        <title>The Global Catalogue of Microorganisms (GCM) 10K type strain sequencing project: providing services to taxonomists for standard genome sequencing and annotation.</title>
        <authorList>
            <consortium name="The Broad Institute Genomics Platform"/>
            <consortium name="The Broad Institute Genome Sequencing Center for Infectious Disease"/>
            <person name="Wu L."/>
            <person name="Ma J."/>
        </authorList>
    </citation>
    <scope>NUCLEOTIDE SEQUENCE [LARGE SCALE GENOMIC DNA]</scope>
    <source>
        <strain evidence="3">CGMCC 1.12471</strain>
    </source>
</reference>
<dbReference type="EMBL" id="JBHUEA010000028">
    <property type="protein sequence ID" value="MFD1722799.1"/>
    <property type="molecule type" value="Genomic_DNA"/>
</dbReference>
<evidence type="ECO:0000313" key="3">
    <source>
        <dbReference type="Proteomes" id="UP001597347"/>
    </source>
</evidence>
<keyword evidence="1" id="KW-0472">Membrane</keyword>
<keyword evidence="1" id="KW-0812">Transmembrane</keyword>
<proteinExistence type="predicted"/>
<accession>A0ABW4LIP1</accession>
<protein>
    <recommendedName>
        <fullName evidence="4">MFS transporter</fullName>
    </recommendedName>
</protein>
<feature type="transmembrane region" description="Helical" evidence="1">
    <location>
        <begin position="118"/>
        <end position="137"/>
    </location>
</feature>
<name>A0ABW4LIP1_9MICO</name>
<evidence type="ECO:0008006" key="4">
    <source>
        <dbReference type="Google" id="ProtNLM"/>
    </source>
</evidence>
<organism evidence="2 3">
    <name type="scientific">Amnibacterium endophyticum</name>
    <dbReference type="NCBI Taxonomy" id="2109337"/>
    <lineage>
        <taxon>Bacteria</taxon>
        <taxon>Bacillati</taxon>
        <taxon>Actinomycetota</taxon>
        <taxon>Actinomycetes</taxon>
        <taxon>Micrococcales</taxon>
        <taxon>Microbacteriaceae</taxon>
        <taxon>Amnibacterium</taxon>
    </lineage>
</organism>
<feature type="transmembrane region" description="Helical" evidence="1">
    <location>
        <begin position="39"/>
        <end position="56"/>
    </location>
</feature>
<feature type="transmembrane region" description="Helical" evidence="1">
    <location>
        <begin position="149"/>
        <end position="167"/>
    </location>
</feature>
<gene>
    <name evidence="2" type="ORF">ACFSBI_14680</name>
</gene>
<keyword evidence="1" id="KW-1133">Transmembrane helix</keyword>
<keyword evidence="3" id="KW-1185">Reference proteome</keyword>
<evidence type="ECO:0000256" key="1">
    <source>
        <dbReference type="SAM" id="Phobius"/>
    </source>
</evidence>
<dbReference type="RefSeq" id="WP_377936221.1">
    <property type="nucleotide sequence ID" value="NZ_JBHUEA010000028.1"/>
</dbReference>
<sequence length="195" mass="19709">MTSHGRATRAGRSGLAVAAAVLVALTAHVTGGGTAPPPALLLAVAALAWPVALLLVGRRPRLWRQAAVVGAAQAMLHGVFSLGAPAAGAATDPMAGMHGVPLTLAAAAPMPAMHDGAAMWWAHVTAWAITVLAWRFGEGALALLLEHLPVARLLVLLVPVVVGGRSARPAVPQRLPLPAAALLAAHRDRGPPLPA</sequence>